<evidence type="ECO:0000256" key="10">
    <source>
        <dbReference type="ARBA" id="ARBA00022967"/>
    </source>
</evidence>
<feature type="transmembrane region" description="Helical" evidence="18">
    <location>
        <begin position="303"/>
        <end position="322"/>
    </location>
</feature>
<evidence type="ECO:0000256" key="2">
    <source>
        <dbReference type="ARBA" id="ARBA00004448"/>
    </source>
</evidence>
<evidence type="ECO:0000256" key="12">
    <source>
        <dbReference type="ARBA" id="ARBA00022989"/>
    </source>
</evidence>
<keyword evidence="6" id="KW-0813">Transport</keyword>
<feature type="transmembrane region" description="Helical" evidence="18">
    <location>
        <begin position="85"/>
        <end position="105"/>
    </location>
</feature>
<feature type="transmembrane region" description="Helical" evidence="18">
    <location>
        <begin position="191"/>
        <end position="211"/>
    </location>
</feature>
<reference evidence="20" key="1">
    <citation type="submission" date="2017-12" db="EMBL/GenBank/DDBJ databases">
        <title>The complete mitochondrial genome of M. sinensis.</title>
        <authorList>
            <person name="An J."/>
        </authorList>
    </citation>
    <scope>NUCLEOTIDE SEQUENCE</scope>
</reference>
<keyword evidence="8 18" id="KW-0812">Transmembrane</keyword>
<evidence type="ECO:0000256" key="9">
    <source>
        <dbReference type="ARBA" id="ARBA00022792"/>
    </source>
</evidence>
<dbReference type="EC" id="7.1.1.2" evidence="4 18"/>
<keyword evidence="15 18" id="KW-0496">Mitochondrion</keyword>
<evidence type="ECO:0000256" key="5">
    <source>
        <dbReference type="ARBA" id="ARBA00021008"/>
    </source>
</evidence>
<evidence type="ECO:0000256" key="3">
    <source>
        <dbReference type="ARBA" id="ARBA00007012"/>
    </source>
</evidence>
<keyword evidence="13 18" id="KW-0520">NAD</keyword>
<feature type="transmembrane region" description="Helical" evidence="18">
    <location>
        <begin position="143"/>
        <end position="160"/>
    </location>
</feature>
<feature type="transmembrane region" description="Helical" evidence="18">
    <location>
        <begin position="112"/>
        <end position="131"/>
    </location>
</feature>
<keyword evidence="14 18" id="KW-0830">Ubiquinone</keyword>
<proteinExistence type="inferred from homology"/>
<evidence type="ECO:0000256" key="17">
    <source>
        <dbReference type="ARBA" id="ARBA00049551"/>
    </source>
</evidence>
<dbReference type="AlphaFoldDB" id="A0A3G3LKM9"/>
<dbReference type="GO" id="GO:0006120">
    <property type="term" value="P:mitochondrial electron transport, NADH to ubiquinone"/>
    <property type="evidence" value="ECO:0007669"/>
    <property type="project" value="InterPro"/>
</dbReference>
<accession>A0A3G3LKM9</accession>
<protein>
    <recommendedName>
        <fullName evidence="5 18">NADH-ubiquinone oxidoreductase chain 2</fullName>
        <ecNumber evidence="4 18">7.1.1.2</ecNumber>
    </recommendedName>
</protein>
<feature type="transmembrane region" description="Helical" evidence="18">
    <location>
        <begin position="58"/>
        <end position="79"/>
    </location>
</feature>
<dbReference type="PRINTS" id="PR01436">
    <property type="entry name" value="NADHDHGNASE2"/>
</dbReference>
<keyword evidence="11 18" id="KW-0249">Electron transport</keyword>
<comment type="catalytic activity">
    <reaction evidence="17 18">
        <text>a ubiquinone + NADH + 5 H(+)(in) = a ubiquinol + NAD(+) + 4 H(+)(out)</text>
        <dbReference type="Rhea" id="RHEA:29091"/>
        <dbReference type="Rhea" id="RHEA-COMP:9565"/>
        <dbReference type="Rhea" id="RHEA-COMP:9566"/>
        <dbReference type="ChEBI" id="CHEBI:15378"/>
        <dbReference type="ChEBI" id="CHEBI:16389"/>
        <dbReference type="ChEBI" id="CHEBI:17976"/>
        <dbReference type="ChEBI" id="CHEBI:57540"/>
        <dbReference type="ChEBI" id="CHEBI:57945"/>
        <dbReference type="EC" id="7.1.1.2"/>
    </reaction>
</comment>
<dbReference type="InterPro" id="IPR001750">
    <property type="entry name" value="ND/Mrp_TM"/>
</dbReference>
<comment type="function">
    <text evidence="18">Core subunit of the mitochondrial membrane respiratory chain NADH dehydrogenase (Complex I) which catalyzes electron transfer from NADH through the respiratory chain, using ubiquinone as an electron acceptor. Essential for the catalytic activity and assembly of complex I.</text>
</comment>
<keyword evidence="16 18" id="KW-0472">Membrane</keyword>
<evidence type="ECO:0000256" key="8">
    <source>
        <dbReference type="ARBA" id="ARBA00022692"/>
    </source>
</evidence>
<evidence type="ECO:0000256" key="7">
    <source>
        <dbReference type="ARBA" id="ARBA00022660"/>
    </source>
</evidence>
<dbReference type="InterPro" id="IPR003917">
    <property type="entry name" value="NADH_UbQ_OxRdtase_chain2"/>
</dbReference>
<feature type="domain" description="NADH:quinone oxidoreductase/Mrp antiporter transmembrane" evidence="19">
    <location>
        <begin position="81"/>
        <end position="277"/>
    </location>
</feature>
<keyword evidence="9 18" id="KW-0999">Mitochondrion inner membrane</keyword>
<dbReference type="InterPro" id="IPR050175">
    <property type="entry name" value="Complex_I_Subunit_2"/>
</dbReference>
<evidence type="ECO:0000259" key="19">
    <source>
        <dbReference type="Pfam" id="PF00361"/>
    </source>
</evidence>
<dbReference type="EMBL" id="MG709492">
    <property type="protein sequence ID" value="AYQ93278.1"/>
    <property type="molecule type" value="Genomic_DNA"/>
</dbReference>
<evidence type="ECO:0000256" key="16">
    <source>
        <dbReference type="ARBA" id="ARBA00023136"/>
    </source>
</evidence>
<comment type="subcellular location">
    <subcellularLocation>
        <location evidence="2 18">Mitochondrion inner membrane</location>
        <topology evidence="2 18">Multi-pass membrane protein</topology>
    </subcellularLocation>
</comment>
<dbReference type="GO" id="GO:0008137">
    <property type="term" value="F:NADH dehydrogenase (ubiquinone) activity"/>
    <property type="evidence" value="ECO:0007669"/>
    <property type="project" value="UniProtKB-EC"/>
</dbReference>
<dbReference type="Pfam" id="PF00361">
    <property type="entry name" value="Proton_antipo_M"/>
    <property type="match status" value="2"/>
</dbReference>
<keyword evidence="12 18" id="KW-1133">Transmembrane helix</keyword>
<organism evidence="20">
    <name type="scientific">Mongoloniscus sinensis</name>
    <dbReference type="NCBI Taxonomy" id="1783568"/>
    <lineage>
        <taxon>Eukaryota</taxon>
        <taxon>Metazoa</taxon>
        <taxon>Ecdysozoa</taxon>
        <taxon>Arthropoda</taxon>
        <taxon>Crustacea</taxon>
        <taxon>Multicrustacea</taxon>
        <taxon>Malacostraca</taxon>
        <taxon>Eumalacostraca</taxon>
        <taxon>Peracarida</taxon>
        <taxon>Isopoda</taxon>
        <taxon>Oniscidea</taxon>
        <taxon>Crinocheta</taxon>
        <taxon>Trachelipodidae</taxon>
        <taxon>Mongoloniscus</taxon>
    </lineage>
</organism>
<comment type="similarity">
    <text evidence="3 18">Belongs to the complex I subunit 2 family.</text>
</comment>
<feature type="domain" description="NADH:quinone oxidoreductase/Mrp antiporter transmembrane" evidence="19">
    <location>
        <begin position="24"/>
        <end position="78"/>
    </location>
</feature>
<evidence type="ECO:0000256" key="14">
    <source>
        <dbReference type="ARBA" id="ARBA00023075"/>
    </source>
</evidence>
<dbReference type="PANTHER" id="PTHR46552:SF1">
    <property type="entry name" value="NADH-UBIQUINONE OXIDOREDUCTASE CHAIN 2"/>
    <property type="match status" value="1"/>
</dbReference>
<feature type="transmembrane region" description="Helical" evidence="18">
    <location>
        <begin position="5"/>
        <end position="22"/>
    </location>
</feature>
<feature type="transmembrane region" description="Helical" evidence="18">
    <location>
        <begin position="28"/>
        <end position="46"/>
    </location>
</feature>
<geneLocation type="mitochondrion" evidence="20"/>
<dbReference type="PANTHER" id="PTHR46552">
    <property type="entry name" value="NADH-UBIQUINONE OXIDOREDUCTASE CHAIN 2"/>
    <property type="match status" value="1"/>
</dbReference>
<evidence type="ECO:0000256" key="4">
    <source>
        <dbReference type="ARBA" id="ARBA00012944"/>
    </source>
</evidence>
<evidence type="ECO:0000256" key="15">
    <source>
        <dbReference type="ARBA" id="ARBA00023128"/>
    </source>
</evidence>
<gene>
    <name evidence="20" type="primary">nad2</name>
</gene>
<evidence type="ECO:0000256" key="1">
    <source>
        <dbReference type="ARBA" id="ARBA00003257"/>
    </source>
</evidence>
<dbReference type="GO" id="GO:0005743">
    <property type="term" value="C:mitochondrial inner membrane"/>
    <property type="evidence" value="ECO:0007669"/>
    <property type="project" value="UniProtKB-SubCell"/>
</dbReference>
<keyword evidence="10 18" id="KW-1278">Translocase</keyword>
<evidence type="ECO:0000256" key="11">
    <source>
        <dbReference type="ARBA" id="ARBA00022982"/>
    </source>
</evidence>
<evidence type="ECO:0000256" key="13">
    <source>
        <dbReference type="ARBA" id="ARBA00023027"/>
    </source>
</evidence>
<evidence type="ECO:0000313" key="20">
    <source>
        <dbReference type="EMBL" id="AYQ93278.1"/>
    </source>
</evidence>
<name>A0A3G3LKM9_9CRUS</name>
<comment type="function">
    <text evidence="1">Core subunit of the mitochondrial membrane respiratory chain NADH dehydrogenase (Complex I) that is believed to belong to the minimal assembly required for catalysis. Complex I functions in the transfer of electrons from NADH to the respiratory chain. The immediate electron acceptor for the enzyme is believed to be ubiquinone.</text>
</comment>
<evidence type="ECO:0000256" key="18">
    <source>
        <dbReference type="RuleBase" id="RU003403"/>
    </source>
</evidence>
<feature type="transmembrane region" description="Helical" evidence="18">
    <location>
        <begin position="262"/>
        <end position="282"/>
    </location>
</feature>
<keyword evidence="7 18" id="KW-0679">Respiratory chain</keyword>
<sequence>MLSSWLGLYYLSGMILGIWMVSSSSSWLLAWFGLELNLICFIPFLMKEYKKHSNSGSVYFLTQAIGSLMMLMFSLFFWHLNKYTYWVNIALFLKVGIAPFHFWYVQIAKELSWMYFLMLSTIQKIAPLILLSINKSDLFKMEFYFSIIISSMVGGLGGLYTLSLRELLVYSSVNHLAWMLIPLMYKNLFWVVYLVSYCILLSLIVWMFKMFSLYHLNQLTSVKISWKMKTTLIISMMSFGGLPPFIGFILKWGVLNEMNEKMNFLCLMILIFASVISLYYYIRISLSIALINSMNKIMFSVFFEKKISSLVIFINVVGLWVYPLMKMSF</sequence>
<feature type="transmembrane region" description="Helical" evidence="18">
    <location>
        <begin position="232"/>
        <end position="250"/>
    </location>
</feature>
<evidence type="ECO:0000256" key="6">
    <source>
        <dbReference type="ARBA" id="ARBA00022448"/>
    </source>
</evidence>